<dbReference type="OrthoDB" id="582675at2"/>
<dbReference type="RefSeq" id="WP_074226186.1">
    <property type="nucleotide sequence ID" value="NZ_FSRC01000003.1"/>
</dbReference>
<keyword evidence="1" id="KW-0472">Membrane</keyword>
<dbReference type="STRING" id="226505.SAMN05444394_3378"/>
<evidence type="ECO:0000313" key="3">
    <source>
        <dbReference type="Proteomes" id="UP000185221"/>
    </source>
</evidence>
<feature type="transmembrane region" description="Helical" evidence="1">
    <location>
        <begin position="16"/>
        <end position="39"/>
    </location>
</feature>
<keyword evidence="1" id="KW-0812">Transmembrane</keyword>
<keyword evidence="1" id="KW-1133">Transmembrane helix</keyword>
<dbReference type="EMBL" id="FSRC01000003">
    <property type="protein sequence ID" value="SIO12452.1"/>
    <property type="molecule type" value="Genomic_DNA"/>
</dbReference>
<gene>
    <name evidence="2" type="ORF">SAMN05444394_3378</name>
</gene>
<organism evidence="2 3">
    <name type="scientific">Algoriphagus halophilus</name>
    <dbReference type="NCBI Taxonomy" id="226505"/>
    <lineage>
        <taxon>Bacteria</taxon>
        <taxon>Pseudomonadati</taxon>
        <taxon>Bacteroidota</taxon>
        <taxon>Cytophagia</taxon>
        <taxon>Cytophagales</taxon>
        <taxon>Cyclobacteriaceae</taxon>
        <taxon>Algoriphagus</taxon>
    </lineage>
</organism>
<dbReference type="Proteomes" id="UP000185221">
    <property type="component" value="Unassembled WGS sequence"/>
</dbReference>
<evidence type="ECO:0000256" key="1">
    <source>
        <dbReference type="SAM" id="Phobius"/>
    </source>
</evidence>
<sequence length="162" mass="18695">MGNRVFKEEQTYRGTWIMYLILLFELPTVVLLIVLYFNAEDKTEIGMGLTFVMITLVLILIFISSLKLETRIDDFGVSFRYFPFVRSWRKIEKSNILSIKVINYSPLTDYGGWGLKGNKTAKAYSILGTEGILIDTGEKKKIMIGTSKAKELRSYLENWKEV</sequence>
<keyword evidence="3" id="KW-1185">Reference proteome</keyword>
<evidence type="ECO:0000313" key="2">
    <source>
        <dbReference type="EMBL" id="SIO12452.1"/>
    </source>
</evidence>
<proteinExistence type="predicted"/>
<protein>
    <submittedName>
        <fullName evidence="2">Uncharacterized protein</fullName>
    </submittedName>
</protein>
<feature type="transmembrane region" description="Helical" evidence="1">
    <location>
        <begin position="45"/>
        <end position="63"/>
    </location>
</feature>
<reference evidence="3" key="1">
    <citation type="submission" date="2016-11" db="EMBL/GenBank/DDBJ databases">
        <authorList>
            <person name="Varghese N."/>
            <person name="Submissions S."/>
        </authorList>
    </citation>
    <scope>NUCLEOTIDE SEQUENCE [LARGE SCALE GENOMIC DNA]</scope>
    <source>
        <strain evidence="3">DSM 15292</strain>
    </source>
</reference>
<dbReference type="AlphaFoldDB" id="A0A1N6GYB8"/>
<name>A0A1N6GYB8_9BACT</name>
<accession>A0A1N6GYB8</accession>